<dbReference type="InterPro" id="IPR012340">
    <property type="entry name" value="NA-bd_OB-fold"/>
</dbReference>
<dbReference type="PRINTS" id="PR00681">
    <property type="entry name" value="RIBOSOMALS1"/>
</dbReference>
<dbReference type="PROSITE" id="PS50126">
    <property type="entry name" value="S1"/>
    <property type="match status" value="4"/>
</dbReference>
<dbReference type="CDD" id="cd05687">
    <property type="entry name" value="S1_RPS1_repeat_ec1_hs1"/>
    <property type="match status" value="1"/>
</dbReference>
<dbReference type="GO" id="GO:1990904">
    <property type="term" value="C:ribonucleoprotein complex"/>
    <property type="evidence" value="ECO:0007669"/>
    <property type="project" value="UniProtKB-KW"/>
</dbReference>
<dbReference type="NCBIfam" id="NF005208">
    <property type="entry name" value="PRK06676.1"/>
    <property type="match status" value="1"/>
</dbReference>
<gene>
    <name evidence="5" type="primary">rpsA</name>
    <name evidence="5" type="ORF">GCM10007380_11830</name>
</gene>
<feature type="domain" description="S1 motif" evidence="4">
    <location>
        <begin position="181"/>
        <end position="249"/>
    </location>
</feature>
<dbReference type="RefSeq" id="WP_087999397.1">
    <property type="nucleotide sequence ID" value="NZ_BMHB01000001.1"/>
</dbReference>
<reference evidence="6" key="1">
    <citation type="journal article" date="2019" name="Int. J. Syst. Evol. Microbiol.">
        <title>The Global Catalogue of Microorganisms (GCM) 10K type strain sequencing project: providing services to taxonomists for standard genome sequencing and annotation.</title>
        <authorList>
            <consortium name="The Broad Institute Genomics Platform"/>
            <consortium name="The Broad Institute Genome Sequencing Center for Infectious Disease"/>
            <person name="Wu L."/>
            <person name="Ma J."/>
        </authorList>
    </citation>
    <scope>NUCLEOTIDE SEQUENCE [LARGE SCALE GENOMIC DNA]</scope>
    <source>
        <strain evidence="6">CGMCC 1.14993</strain>
    </source>
</reference>
<sequence length="373" mass="40981">MVEKVMPEVGEIISCVVEQIEDKQAIVGFGGKTDGILPIKEISNVHIENVNEVLTVGQEIELKVIKVEEDTVVFSKRAVDSEKAWDVLTEKLASKEVFEVIITEQVNGGLIADVGVRGFIPASLVSKKFVEDLAAFKGQSLEVVVEEVDREKNRVILSHKAVEQLNEVENRRKAYSSIQVGQVIEGKVERLTNFGAFVNIGGVDGLVHVSQMSHNRISKPEEAVAVGDTVKVKVLSIDTETNRIALSMKAIQPGPWDQLNSKITTGAVVEGTVRRLTNFGAFVEVQEGIEGLVHVSQIADKHIKNPNEVLAVGQEVKVKVLEINQSEKRLSLSIKEAGEAELQEEISKYIQPSENSGFQLSELLGDKLNKFKK</sequence>
<evidence type="ECO:0000313" key="6">
    <source>
        <dbReference type="Proteomes" id="UP000626244"/>
    </source>
</evidence>
<comment type="caution">
    <text evidence="5">The sequence shown here is derived from an EMBL/GenBank/DDBJ whole genome shotgun (WGS) entry which is preliminary data.</text>
</comment>
<keyword evidence="2 5" id="KW-0689">Ribosomal protein</keyword>
<dbReference type="CDD" id="cd04465">
    <property type="entry name" value="S1_RPS1_repeat_ec2_hs2"/>
    <property type="match status" value="1"/>
</dbReference>
<dbReference type="GO" id="GO:0003729">
    <property type="term" value="F:mRNA binding"/>
    <property type="evidence" value="ECO:0007669"/>
    <property type="project" value="UniProtKB-ARBA"/>
</dbReference>
<dbReference type="Pfam" id="PF00575">
    <property type="entry name" value="S1"/>
    <property type="match status" value="4"/>
</dbReference>
<dbReference type="GO" id="GO:0006412">
    <property type="term" value="P:translation"/>
    <property type="evidence" value="ECO:0007669"/>
    <property type="project" value="TreeGrafter"/>
</dbReference>
<organism evidence="5 6">
    <name type="scientific">Gottfriedia solisilvae</name>
    <dbReference type="NCBI Taxonomy" id="1516104"/>
    <lineage>
        <taxon>Bacteria</taxon>
        <taxon>Bacillati</taxon>
        <taxon>Bacillota</taxon>
        <taxon>Bacilli</taxon>
        <taxon>Bacillales</taxon>
        <taxon>Bacillaceae</taxon>
        <taxon>Gottfriedia</taxon>
    </lineage>
</organism>
<accession>A0A8J3AG56</accession>
<keyword evidence="6" id="KW-1185">Reference proteome</keyword>
<dbReference type="GO" id="GO:0005840">
    <property type="term" value="C:ribosome"/>
    <property type="evidence" value="ECO:0007669"/>
    <property type="project" value="UniProtKB-KW"/>
</dbReference>
<feature type="domain" description="S1 motif" evidence="4">
    <location>
        <begin position="10"/>
        <end position="77"/>
    </location>
</feature>
<evidence type="ECO:0000256" key="1">
    <source>
        <dbReference type="ARBA" id="ARBA00006767"/>
    </source>
</evidence>
<protein>
    <submittedName>
        <fullName evidence="5">30S ribosomal protein S1</fullName>
    </submittedName>
</protein>
<dbReference type="FunFam" id="2.40.50.140:FF:000051">
    <property type="entry name" value="RNA-binding transcriptional accessory protein"/>
    <property type="match status" value="2"/>
</dbReference>
<dbReference type="PANTHER" id="PTHR10724:SF7">
    <property type="entry name" value="SMALL RIBOSOMAL SUBUNIT PROTEIN BS1C"/>
    <property type="match status" value="1"/>
</dbReference>
<dbReference type="Gene3D" id="2.40.50.140">
    <property type="entry name" value="Nucleic acid-binding proteins"/>
    <property type="match status" value="4"/>
</dbReference>
<dbReference type="EMBL" id="BMHB01000001">
    <property type="protein sequence ID" value="GGI12230.1"/>
    <property type="molecule type" value="Genomic_DNA"/>
</dbReference>
<dbReference type="Proteomes" id="UP000626244">
    <property type="component" value="Unassembled WGS sequence"/>
</dbReference>
<feature type="domain" description="S1 motif" evidence="4">
    <location>
        <begin position="95"/>
        <end position="160"/>
    </location>
</feature>
<dbReference type="CDD" id="cd05688">
    <property type="entry name" value="S1_RPS1_repeat_ec3"/>
    <property type="match status" value="1"/>
</dbReference>
<dbReference type="AlphaFoldDB" id="A0A8J3AG56"/>
<evidence type="ECO:0000313" key="5">
    <source>
        <dbReference type="EMBL" id="GGI12230.1"/>
    </source>
</evidence>
<dbReference type="InterPro" id="IPR003029">
    <property type="entry name" value="S1_domain"/>
</dbReference>
<feature type="domain" description="S1 motif" evidence="4">
    <location>
        <begin position="266"/>
        <end position="335"/>
    </location>
</feature>
<comment type="similarity">
    <text evidence="1">Belongs to the bacterial ribosomal protein bS1 family.</text>
</comment>
<dbReference type="GO" id="GO:0005737">
    <property type="term" value="C:cytoplasm"/>
    <property type="evidence" value="ECO:0007669"/>
    <property type="project" value="UniProtKB-ARBA"/>
</dbReference>
<keyword evidence="3" id="KW-0687">Ribonucleoprotein</keyword>
<dbReference type="InterPro" id="IPR050437">
    <property type="entry name" value="Ribos_protein_bS1-like"/>
</dbReference>
<evidence type="ECO:0000259" key="4">
    <source>
        <dbReference type="PROSITE" id="PS50126"/>
    </source>
</evidence>
<dbReference type="GO" id="GO:0003735">
    <property type="term" value="F:structural constituent of ribosome"/>
    <property type="evidence" value="ECO:0007669"/>
    <property type="project" value="TreeGrafter"/>
</dbReference>
<dbReference type="SUPFAM" id="SSF50249">
    <property type="entry name" value="Nucleic acid-binding proteins"/>
    <property type="match status" value="4"/>
</dbReference>
<evidence type="ECO:0000256" key="2">
    <source>
        <dbReference type="ARBA" id="ARBA00022980"/>
    </source>
</evidence>
<dbReference type="PANTHER" id="PTHR10724">
    <property type="entry name" value="30S RIBOSOMAL PROTEIN S1"/>
    <property type="match status" value="1"/>
</dbReference>
<name>A0A8J3AG56_9BACI</name>
<dbReference type="OrthoDB" id="9804077at2"/>
<dbReference type="SMART" id="SM00316">
    <property type="entry name" value="S1"/>
    <property type="match status" value="4"/>
</dbReference>
<evidence type="ECO:0000256" key="3">
    <source>
        <dbReference type="ARBA" id="ARBA00023274"/>
    </source>
</evidence>
<dbReference type="InterPro" id="IPR035104">
    <property type="entry name" value="Ribosomal_protein_S1-like"/>
</dbReference>
<proteinExistence type="inferred from homology"/>